<dbReference type="InterPro" id="IPR036390">
    <property type="entry name" value="WH_DNA-bd_sf"/>
</dbReference>
<organism evidence="6 7">
    <name type="scientific">Halopseudomonas laoshanensis</name>
    <dbReference type="NCBI Taxonomy" id="2268758"/>
    <lineage>
        <taxon>Bacteria</taxon>
        <taxon>Pseudomonadati</taxon>
        <taxon>Pseudomonadota</taxon>
        <taxon>Gammaproteobacteria</taxon>
        <taxon>Pseudomonadales</taxon>
        <taxon>Pseudomonadaceae</taxon>
        <taxon>Halopseudomonas</taxon>
    </lineage>
</organism>
<dbReference type="Pfam" id="PF00392">
    <property type="entry name" value="GntR"/>
    <property type="match status" value="1"/>
</dbReference>
<keyword evidence="2" id="KW-0238">DNA-binding</keyword>
<evidence type="ECO:0000313" key="7">
    <source>
        <dbReference type="Proteomes" id="UP000463138"/>
    </source>
</evidence>
<dbReference type="PANTHER" id="PTHR43537:SF53">
    <property type="entry name" value="HTH-TYPE TRANSCRIPTIONAL REPRESSOR NANR"/>
    <property type="match status" value="1"/>
</dbReference>
<protein>
    <submittedName>
        <fullName evidence="6">GntR family transcriptional regulator</fullName>
    </submittedName>
</protein>
<evidence type="ECO:0000256" key="2">
    <source>
        <dbReference type="ARBA" id="ARBA00023125"/>
    </source>
</evidence>
<dbReference type="InterPro" id="IPR011711">
    <property type="entry name" value="GntR_C"/>
</dbReference>
<dbReference type="PROSITE" id="PS50949">
    <property type="entry name" value="HTH_GNTR"/>
    <property type="match status" value="1"/>
</dbReference>
<evidence type="ECO:0000256" key="4">
    <source>
        <dbReference type="SAM" id="MobiDB-lite"/>
    </source>
</evidence>
<comment type="caution">
    <text evidence="6">The sequence shown here is derived from an EMBL/GenBank/DDBJ whole genome shotgun (WGS) entry which is preliminary data.</text>
</comment>
<dbReference type="GO" id="GO:0003700">
    <property type="term" value="F:DNA-binding transcription factor activity"/>
    <property type="evidence" value="ECO:0007669"/>
    <property type="project" value="InterPro"/>
</dbReference>
<proteinExistence type="predicted"/>
<dbReference type="CDD" id="cd07377">
    <property type="entry name" value="WHTH_GntR"/>
    <property type="match status" value="1"/>
</dbReference>
<evidence type="ECO:0000259" key="5">
    <source>
        <dbReference type="PROSITE" id="PS50949"/>
    </source>
</evidence>
<dbReference type="PANTHER" id="PTHR43537">
    <property type="entry name" value="TRANSCRIPTIONAL REGULATOR, GNTR FAMILY"/>
    <property type="match status" value="1"/>
</dbReference>
<dbReference type="GO" id="GO:0003677">
    <property type="term" value="F:DNA binding"/>
    <property type="evidence" value="ECO:0007669"/>
    <property type="project" value="UniProtKB-KW"/>
</dbReference>
<dbReference type="RefSeq" id="WP_149330872.1">
    <property type="nucleotide sequence ID" value="NZ_QOVF01000001.1"/>
</dbReference>
<accession>A0A7V7KY65</accession>
<dbReference type="InterPro" id="IPR000524">
    <property type="entry name" value="Tscrpt_reg_HTH_GntR"/>
</dbReference>
<dbReference type="Gene3D" id="1.20.120.530">
    <property type="entry name" value="GntR ligand-binding domain-like"/>
    <property type="match status" value="1"/>
</dbReference>
<keyword evidence="7" id="KW-1185">Reference proteome</keyword>
<dbReference type="SMART" id="SM00345">
    <property type="entry name" value="HTH_GNTR"/>
    <property type="match status" value="1"/>
</dbReference>
<evidence type="ECO:0000313" key="6">
    <source>
        <dbReference type="EMBL" id="KAA0695864.1"/>
    </source>
</evidence>
<keyword evidence="1" id="KW-0805">Transcription regulation</keyword>
<dbReference type="InterPro" id="IPR008920">
    <property type="entry name" value="TF_FadR/GntR_C"/>
</dbReference>
<keyword evidence="3" id="KW-0804">Transcription</keyword>
<dbReference type="SUPFAM" id="SSF46785">
    <property type="entry name" value="Winged helix' DNA-binding domain"/>
    <property type="match status" value="1"/>
</dbReference>
<dbReference type="SMART" id="SM00895">
    <property type="entry name" value="FCD"/>
    <property type="match status" value="1"/>
</dbReference>
<dbReference type="SUPFAM" id="SSF48008">
    <property type="entry name" value="GntR ligand-binding domain-like"/>
    <property type="match status" value="1"/>
</dbReference>
<gene>
    <name evidence="6" type="ORF">DT594_00350</name>
</gene>
<dbReference type="InterPro" id="IPR036388">
    <property type="entry name" value="WH-like_DNA-bd_sf"/>
</dbReference>
<feature type="compositionally biased region" description="Basic and acidic residues" evidence="4">
    <location>
        <begin position="23"/>
        <end position="32"/>
    </location>
</feature>
<dbReference type="OrthoDB" id="5243844at2"/>
<feature type="region of interest" description="Disordered" evidence="4">
    <location>
        <begin position="1"/>
        <end position="32"/>
    </location>
</feature>
<dbReference type="AlphaFoldDB" id="A0A7V7KY65"/>
<dbReference type="Gene3D" id="1.10.10.10">
    <property type="entry name" value="Winged helix-like DNA-binding domain superfamily/Winged helix DNA-binding domain"/>
    <property type="match status" value="1"/>
</dbReference>
<sequence>MKESRSPAGAAQADHGPVPLGRQKPDAKGASHHETIYRAISDAVIEHRLKPGARLREDALAEVFGISRTGIRKVLQRLAMEQLITLTPGKGATVARPSAEEAREIFDARRMIECALMARLATRISAEEVQELRAVAQHEQQALRGHEQSAAIKASATFHARLAELAGNQTLAPFVAQLCSRSSLILAVYGHSGDLGCDCNDHNRLVDLLEAGDSEGAAAFMHKHLHAIESSLSIDEAVDETPDLRDVFAVYQDAGAR</sequence>
<feature type="domain" description="HTH gntR-type" evidence="5">
    <location>
        <begin position="30"/>
        <end position="97"/>
    </location>
</feature>
<dbReference type="Proteomes" id="UP000463138">
    <property type="component" value="Unassembled WGS sequence"/>
</dbReference>
<name>A0A7V7KY65_9GAMM</name>
<evidence type="ECO:0000256" key="3">
    <source>
        <dbReference type="ARBA" id="ARBA00023163"/>
    </source>
</evidence>
<dbReference type="EMBL" id="QOVF01000001">
    <property type="protein sequence ID" value="KAA0695864.1"/>
    <property type="molecule type" value="Genomic_DNA"/>
</dbReference>
<evidence type="ECO:0000256" key="1">
    <source>
        <dbReference type="ARBA" id="ARBA00023015"/>
    </source>
</evidence>
<reference evidence="6 7" key="1">
    <citation type="submission" date="2018-07" db="EMBL/GenBank/DDBJ databases">
        <title>Pseudomonas laoshanensis sp. nov., isolated from soil.</title>
        <authorList>
            <person name="Sun J."/>
            <person name="Yu L."/>
            <person name="Wang M."/>
            <person name="Zhang C."/>
        </authorList>
    </citation>
    <scope>NUCLEOTIDE SEQUENCE [LARGE SCALE GENOMIC DNA]</scope>
    <source>
        <strain evidence="6 7">Y22</strain>
    </source>
</reference>
<dbReference type="Pfam" id="PF07729">
    <property type="entry name" value="FCD"/>
    <property type="match status" value="1"/>
</dbReference>